<protein>
    <submittedName>
        <fullName evidence="1">3128_t:CDS:1</fullName>
    </submittedName>
</protein>
<sequence>PTISRERNPRNKERKDYNIEFLSKKSALPSPSSSSSSATRGSRKRKGVICSGSCPKHCKRKKINN</sequence>
<gene>
    <name evidence="1" type="ORF">SPELUC_LOCUS14767</name>
</gene>
<evidence type="ECO:0000313" key="1">
    <source>
        <dbReference type="EMBL" id="CAG8755369.1"/>
    </source>
</evidence>
<dbReference type="EMBL" id="CAJVPW010045162">
    <property type="protein sequence ID" value="CAG8755369.1"/>
    <property type="molecule type" value="Genomic_DNA"/>
</dbReference>
<evidence type="ECO:0000313" key="2">
    <source>
        <dbReference type="Proteomes" id="UP000789366"/>
    </source>
</evidence>
<keyword evidence="2" id="KW-1185">Reference proteome</keyword>
<reference evidence="1" key="1">
    <citation type="submission" date="2021-06" db="EMBL/GenBank/DDBJ databases">
        <authorList>
            <person name="Kallberg Y."/>
            <person name="Tangrot J."/>
            <person name="Rosling A."/>
        </authorList>
    </citation>
    <scope>NUCLEOTIDE SEQUENCE</scope>
    <source>
        <strain evidence="1">28 12/20/2015</strain>
    </source>
</reference>
<organism evidence="1 2">
    <name type="scientific">Cetraspora pellucida</name>
    <dbReference type="NCBI Taxonomy" id="1433469"/>
    <lineage>
        <taxon>Eukaryota</taxon>
        <taxon>Fungi</taxon>
        <taxon>Fungi incertae sedis</taxon>
        <taxon>Mucoromycota</taxon>
        <taxon>Glomeromycotina</taxon>
        <taxon>Glomeromycetes</taxon>
        <taxon>Diversisporales</taxon>
        <taxon>Gigasporaceae</taxon>
        <taxon>Cetraspora</taxon>
    </lineage>
</organism>
<comment type="caution">
    <text evidence="1">The sequence shown here is derived from an EMBL/GenBank/DDBJ whole genome shotgun (WGS) entry which is preliminary data.</text>
</comment>
<feature type="non-terminal residue" evidence="1">
    <location>
        <position position="65"/>
    </location>
</feature>
<dbReference type="Proteomes" id="UP000789366">
    <property type="component" value="Unassembled WGS sequence"/>
</dbReference>
<name>A0ACA9QJB5_9GLOM</name>
<proteinExistence type="predicted"/>
<feature type="non-terminal residue" evidence="1">
    <location>
        <position position="1"/>
    </location>
</feature>
<accession>A0ACA9QJB5</accession>